<keyword evidence="1" id="KW-0863">Zinc-finger</keyword>
<dbReference type="EMBL" id="VEPZ02001491">
    <property type="protein sequence ID" value="KAE8670910.1"/>
    <property type="molecule type" value="Genomic_DNA"/>
</dbReference>
<dbReference type="Gene3D" id="3.60.10.10">
    <property type="entry name" value="Endonuclease/exonuclease/phosphatase"/>
    <property type="match status" value="1"/>
</dbReference>
<dbReference type="InterPro" id="IPR001878">
    <property type="entry name" value="Znf_CCHC"/>
</dbReference>
<keyword evidence="1" id="KW-0862">Zinc</keyword>
<feature type="compositionally biased region" description="Basic and acidic residues" evidence="2">
    <location>
        <begin position="187"/>
        <end position="197"/>
    </location>
</feature>
<dbReference type="GO" id="GO:0008270">
    <property type="term" value="F:zinc ion binding"/>
    <property type="evidence" value="ECO:0007669"/>
    <property type="project" value="UniProtKB-KW"/>
</dbReference>
<keyword evidence="5" id="KW-1185">Reference proteome</keyword>
<feature type="domain" description="CCHC-type" evidence="3">
    <location>
        <begin position="113"/>
        <end position="128"/>
    </location>
</feature>
<dbReference type="PANTHER" id="PTHR33710:SF77">
    <property type="entry name" value="DNASE I-LIKE SUPERFAMILY PROTEIN"/>
    <property type="match status" value="1"/>
</dbReference>
<organism evidence="4 5">
    <name type="scientific">Hibiscus syriacus</name>
    <name type="common">Rose of Sharon</name>
    <dbReference type="NCBI Taxonomy" id="106335"/>
    <lineage>
        <taxon>Eukaryota</taxon>
        <taxon>Viridiplantae</taxon>
        <taxon>Streptophyta</taxon>
        <taxon>Embryophyta</taxon>
        <taxon>Tracheophyta</taxon>
        <taxon>Spermatophyta</taxon>
        <taxon>Magnoliopsida</taxon>
        <taxon>eudicotyledons</taxon>
        <taxon>Gunneridae</taxon>
        <taxon>Pentapetalae</taxon>
        <taxon>rosids</taxon>
        <taxon>malvids</taxon>
        <taxon>Malvales</taxon>
        <taxon>Malvaceae</taxon>
        <taxon>Malvoideae</taxon>
        <taxon>Hibiscus</taxon>
    </lineage>
</organism>
<sequence>MVDEDIEILDRDVTHEVIDDLIYINFLDRVHDLAFKSLSQTVVIKLLGRCIVCNALCNRIYDLWNPSQALRIMDIENDYLLVMFRSQNDYLKVLAKVNGRIQLVEYESLLFVCFNCGTYGHASTACPSINIPSAEANAISTEAPILPQAETNPQHGSRFTAIASLEEHDQAPTSPTILNAPPNHIPESSKNKEKAVEFPKSGKSKSNINLRKPMSSPLLLWASLILTGLKLLALRGAFVSAGNFNATLSFSDRMGGADTTQPCKDFQFFLFDSELQDMHFHGPAFTWTRCTIHARLDRVLCNNYWDDIYSESVVYHLLRIRPDHRLIMLQVGNIPKSSGPKQFRYFSGWKLHVDFNRMVKENWRDDCTLSASILNFAKEAIHSMCKSKSNKGWMAIKVDLEKAFDILHWDFIKDTLSEAGFPLNLSRIIMHYITTSSFLSMAMRFLQVGLLQPTPRCPVIRVRVALRESQSDLRLYPLVGEESGEVSGALLDMAAMLRRNGRSAGGRVIDPHRSSLGTKMVDMLVCGADCKTKISYMLRFLENEDE</sequence>
<proteinExistence type="predicted"/>
<feature type="region of interest" description="Disordered" evidence="2">
    <location>
        <begin position="172"/>
        <end position="204"/>
    </location>
</feature>
<evidence type="ECO:0000259" key="3">
    <source>
        <dbReference type="PROSITE" id="PS50158"/>
    </source>
</evidence>
<evidence type="ECO:0000313" key="5">
    <source>
        <dbReference type="Proteomes" id="UP000436088"/>
    </source>
</evidence>
<dbReference type="InterPro" id="IPR036691">
    <property type="entry name" value="Endo/exonu/phosph_ase_sf"/>
</dbReference>
<gene>
    <name evidence="4" type="ORF">F3Y22_tig00112044pilonHSYRG00101</name>
</gene>
<dbReference type="Proteomes" id="UP000436088">
    <property type="component" value="Unassembled WGS sequence"/>
</dbReference>
<evidence type="ECO:0000256" key="2">
    <source>
        <dbReference type="SAM" id="MobiDB-lite"/>
    </source>
</evidence>
<evidence type="ECO:0000313" key="4">
    <source>
        <dbReference type="EMBL" id="KAE8670910.1"/>
    </source>
</evidence>
<dbReference type="PANTHER" id="PTHR33710">
    <property type="entry name" value="BNAC02G09200D PROTEIN"/>
    <property type="match status" value="1"/>
</dbReference>
<keyword evidence="1" id="KW-0479">Metal-binding</keyword>
<dbReference type="PROSITE" id="PS50158">
    <property type="entry name" value="ZF_CCHC"/>
    <property type="match status" value="1"/>
</dbReference>
<reference evidence="4" key="1">
    <citation type="submission" date="2019-09" db="EMBL/GenBank/DDBJ databases">
        <title>Draft genome information of white flower Hibiscus syriacus.</title>
        <authorList>
            <person name="Kim Y.-M."/>
        </authorList>
    </citation>
    <scope>NUCLEOTIDE SEQUENCE [LARGE SCALE GENOMIC DNA]</scope>
    <source>
        <strain evidence="4">YM2019G1</strain>
    </source>
</reference>
<accession>A0A6A2XM61</accession>
<comment type="caution">
    <text evidence="4">The sequence shown here is derived from an EMBL/GenBank/DDBJ whole genome shotgun (WGS) entry which is preliminary data.</text>
</comment>
<dbReference type="SUPFAM" id="SSF56219">
    <property type="entry name" value="DNase I-like"/>
    <property type="match status" value="1"/>
</dbReference>
<evidence type="ECO:0000256" key="1">
    <source>
        <dbReference type="PROSITE-ProRule" id="PRU00047"/>
    </source>
</evidence>
<protein>
    <recommendedName>
        <fullName evidence="3">CCHC-type domain-containing protein</fullName>
    </recommendedName>
</protein>
<dbReference type="GO" id="GO:0003676">
    <property type="term" value="F:nucleic acid binding"/>
    <property type="evidence" value="ECO:0007669"/>
    <property type="project" value="InterPro"/>
</dbReference>
<dbReference type="AlphaFoldDB" id="A0A6A2XM61"/>
<name>A0A6A2XM61_HIBSY</name>